<evidence type="ECO:0000313" key="4">
    <source>
        <dbReference type="EMBL" id="CYU61493.1"/>
    </source>
</evidence>
<keyword evidence="4" id="KW-0378">Hydrolase</keyword>
<feature type="transmembrane region" description="Helical" evidence="2">
    <location>
        <begin position="123"/>
        <end position="144"/>
    </location>
</feature>
<dbReference type="RefSeq" id="WP_079399034.1">
    <property type="nucleotide sequence ID" value="NZ_CEFG01000327.1"/>
</dbReference>
<dbReference type="PANTHER" id="PTHR36435:SF1">
    <property type="entry name" value="CAAX AMINO TERMINAL PROTEASE FAMILY PROTEIN"/>
    <property type="match status" value="1"/>
</dbReference>
<evidence type="ECO:0000259" key="3">
    <source>
        <dbReference type="Pfam" id="PF02517"/>
    </source>
</evidence>
<dbReference type="AlphaFoldDB" id="A0A0Z8EG02"/>
<keyword evidence="2" id="KW-1133">Transmembrane helix</keyword>
<dbReference type="GO" id="GO:0080120">
    <property type="term" value="P:CAAX-box protein maturation"/>
    <property type="evidence" value="ECO:0007669"/>
    <property type="project" value="UniProtKB-ARBA"/>
</dbReference>
<gene>
    <name evidence="4" type="ORF">ERS132416_00064</name>
</gene>
<dbReference type="InterPro" id="IPR003675">
    <property type="entry name" value="Rce1/LyrA-like_dom"/>
</dbReference>
<proteinExistence type="inferred from homology"/>
<protein>
    <submittedName>
        <fullName evidence="4">Protease</fullName>
    </submittedName>
</protein>
<name>A0A0Z8EG02_STRSU</name>
<evidence type="ECO:0000256" key="1">
    <source>
        <dbReference type="ARBA" id="ARBA00009067"/>
    </source>
</evidence>
<feature type="transmembrane region" description="Helical" evidence="2">
    <location>
        <begin position="43"/>
        <end position="63"/>
    </location>
</feature>
<dbReference type="PANTHER" id="PTHR36435">
    <property type="entry name" value="SLR1288 PROTEIN"/>
    <property type="match status" value="1"/>
</dbReference>
<keyword evidence="2" id="KW-0812">Transmembrane</keyword>
<sequence length="222" mass="25489">MLETFSQRLEWICRKIWILLQAFLLLLLDIIPISILEQSTSPVAQWTAGLSSIGIMVFMCWLAERKGLTIWDRKILTWKGLSIVLLTYSVAQLFKYLGQFIMDLQGIEDTANQIGIDKLLRTIPFGLAFVRVACQAAITEEIIVRGYLFKKLFEKHKILGIVVSGLIFAFLHGPTDLGSWIIYASPGFLLAYLYYKTDYLIYPIAVHFINNAWSVVAFYYFQ</sequence>
<accession>A0A0Z8EG02</accession>
<dbReference type="InterPro" id="IPR052710">
    <property type="entry name" value="CAAX_protease"/>
</dbReference>
<keyword evidence="4" id="KW-0645">Protease</keyword>
<feature type="transmembrane region" description="Helical" evidence="2">
    <location>
        <begin position="75"/>
        <end position="94"/>
    </location>
</feature>
<comment type="similarity">
    <text evidence="1">Belongs to the UPF0177 family.</text>
</comment>
<dbReference type="GO" id="GO:0004175">
    <property type="term" value="F:endopeptidase activity"/>
    <property type="evidence" value="ECO:0007669"/>
    <property type="project" value="UniProtKB-ARBA"/>
</dbReference>
<dbReference type="EMBL" id="FIHD01000001">
    <property type="protein sequence ID" value="CYU61493.1"/>
    <property type="molecule type" value="Genomic_DNA"/>
</dbReference>
<evidence type="ECO:0000313" key="5">
    <source>
        <dbReference type="Proteomes" id="UP000073494"/>
    </source>
</evidence>
<keyword evidence="2" id="KW-0472">Membrane</keyword>
<dbReference type="Proteomes" id="UP000073494">
    <property type="component" value="Unassembled WGS sequence"/>
</dbReference>
<organism evidence="4 5">
    <name type="scientific">Streptococcus suis</name>
    <dbReference type="NCBI Taxonomy" id="1307"/>
    <lineage>
        <taxon>Bacteria</taxon>
        <taxon>Bacillati</taxon>
        <taxon>Bacillota</taxon>
        <taxon>Bacilli</taxon>
        <taxon>Lactobacillales</taxon>
        <taxon>Streptococcaceae</taxon>
        <taxon>Streptococcus</taxon>
    </lineage>
</organism>
<dbReference type="Pfam" id="PF02517">
    <property type="entry name" value="Rce1-like"/>
    <property type="match status" value="1"/>
</dbReference>
<feature type="transmembrane region" description="Helical" evidence="2">
    <location>
        <begin position="200"/>
        <end position="221"/>
    </location>
</feature>
<feature type="domain" description="CAAX prenyl protease 2/Lysostaphin resistance protein A-like" evidence="3">
    <location>
        <begin position="127"/>
        <end position="212"/>
    </location>
</feature>
<evidence type="ECO:0000256" key="2">
    <source>
        <dbReference type="SAM" id="Phobius"/>
    </source>
</evidence>
<dbReference type="GO" id="GO:0006508">
    <property type="term" value="P:proteolysis"/>
    <property type="evidence" value="ECO:0007669"/>
    <property type="project" value="UniProtKB-KW"/>
</dbReference>
<reference evidence="4 5" key="1">
    <citation type="submission" date="2016-02" db="EMBL/GenBank/DDBJ databases">
        <authorList>
            <consortium name="Pathogen Informatics"/>
        </authorList>
    </citation>
    <scope>NUCLEOTIDE SEQUENCE [LARGE SCALE GENOMIC DNA]</scope>
    <source>
        <strain evidence="4 5">LSS54</strain>
    </source>
</reference>
<feature type="transmembrane region" description="Helical" evidence="2">
    <location>
        <begin position="16"/>
        <end position="37"/>
    </location>
</feature>